<accession>A0A6C0HPB4</accession>
<evidence type="ECO:0000313" key="1">
    <source>
        <dbReference type="EMBL" id="QHT81793.1"/>
    </source>
</evidence>
<protein>
    <submittedName>
        <fullName evidence="1">Uncharacterized protein</fullName>
    </submittedName>
</protein>
<organism evidence="1">
    <name type="scientific">viral metagenome</name>
    <dbReference type="NCBI Taxonomy" id="1070528"/>
    <lineage>
        <taxon>unclassified sequences</taxon>
        <taxon>metagenomes</taxon>
        <taxon>organismal metagenomes</taxon>
    </lineage>
</organism>
<sequence length="245" mass="28404">MANTEGKHNIDIDNIENSIIRHIKNEKKIYPLHKLIHLCRIVSDEDSFALLQQYTSQYQHPLQHPHQLPLLISDFCIYWSTDVPIKCEYSPYKTLQQQFAFCEVDRILGCPYIYSLIFSKEPGFYDNGIYICDIRFYNSAGATICKITFEASDTWITMLQTSQTIHDFAFAFGFAFGKNTGTSSTTPEAAFTIDMLSDLAKSNMRNLSIDYDIDSYKLIIMWNIWQHLINPTTAYFCNIIDYFAN</sequence>
<dbReference type="EMBL" id="MN739992">
    <property type="protein sequence ID" value="QHT81793.1"/>
    <property type="molecule type" value="Genomic_DNA"/>
</dbReference>
<name>A0A6C0HPB4_9ZZZZ</name>
<dbReference type="AlphaFoldDB" id="A0A6C0HPB4"/>
<reference evidence="1" key="1">
    <citation type="journal article" date="2020" name="Nature">
        <title>Giant virus diversity and host interactions through global metagenomics.</title>
        <authorList>
            <person name="Schulz F."/>
            <person name="Roux S."/>
            <person name="Paez-Espino D."/>
            <person name="Jungbluth S."/>
            <person name="Walsh D.A."/>
            <person name="Denef V.J."/>
            <person name="McMahon K.D."/>
            <person name="Konstantinidis K.T."/>
            <person name="Eloe-Fadrosh E.A."/>
            <person name="Kyrpides N.C."/>
            <person name="Woyke T."/>
        </authorList>
    </citation>
    <scope>NUCLEOTIDE SEQUENCE</scope>
    <source>
        <strain evidence="1">GVMAG-M-3300023184-13</strain>
    </source>
</reference>
<proteinExistence type="predicted"/>